<reference evidence="1" key="1">
    <citation type="submission" date="2017-07" db="EMBL/GenBank/DDBJ databases">
        <authorList>
            <person name="Mikheyev A."/>
            <person name="Grau M."/>
        </authorList>
    </citation>
    <scope>NUCLEOTIDE SEQUENCE</scope>
    <source>
        <tissue evidence="1">Venom_gland</tissue>
    </source>
</reference>
<sequence length="111" mass="13046">MTTDITDTSIVHYFVSGIQEKQIKMYPLIIFIQVTFDQRKPQKTLCNHNRTQLLLEMEQPGKMPFNLSPCEKKNEYAASDSLYVFSKMLYVFVWISQKSLCLYEQKSICYG</sequence>
<dbReference type="EMBL" id="IACM01091845">
    <property type="protein sequence ID" value="LAB31243.1"/>
    <property type="molecule type" value="Transcribed_RNA"/>
</dbReference>
<dbReference type="AlphaFoldDB" id="A0A2D4ME75"/>
<name>A0A2D4ME75_9SAUR</name>
<evidence type="ECO:0000313" key="1">
    <source>
        <dbReference type="EMBL" id="LAB31243.1"/>
    </source>
</evidence>
<reference evidence="1" key="2">
    <citation type="submission" date="2017-11" db="EMBL/GenBank/DDBJ databases">
        <title>Coralsnake Venomics: Analyses of Venom Gland Transcriptomes and Proteomes of Six Brazilian Taxa.</title>
        <authorList>
            <person name="Aird S.D."/>
            <person name="Jorge da Silva N."/>
            <person name="Qiu L."/>
            <person name="Villar-Briones A."/>
            <person name="Aparecida-Saddi V."/>
            <person name="Campos-Telles M.P."/>
            <person name="Grau M."/>
            <person name="Mikheyev A.S."/>
        </authorList>
    </citation>
    <scope>NUCLEOTIDE SEQUENCE</scope>
    <source>
        <tissue evidence="1">Venom_gland</tissue>
    </source>
</reference>
<organism evidence="1">
    <name type="scientific">Micrurus spixii</name>
    <name type="common">Amazon coral snake</name>
    <dbReference type="NCBI Taxonomy" id="129469"/>
    <lineage>
        <taxon>Eukaryota</taxon>
        <taxon>Metazoa</taxon>
        <taxon>Chordata</taxon>
        <taxon>Craniata</taxon>
        <taxon>Vertebrata</taxon>
        <taxon>Euteleostomi</taxon>
        <taxon>Lepidosauria</taxon>
        <taxon>Squamata</taxon>
        <taxon>Bifurcata</taxon>
        <taxon>Unidentata</taxon>
        <taxon>Episquamata</taxon>
        <taxon>Toxicofera</taxon>
        <taxon>Serpentes</taxon>
        <taxon>Colubroidea</taxon>
        <taxon>Elapidae</taxon>
        <taxon>Elapinae</taxon>
        <taxon>Micrurus</taxon>
    </lineage>
</organism>
<accession>A0A2D4ME75</accession>
<protein>
    <submittedName>
        <fullName evidence="1">Uncharacterized protein</fullName>
    </submittedName>
</protein>
<proteinExistence type="predicted"/>